<dbReference type="Pfam" id="PF13175">
    <property type="entry name" value="AAA_15"/>
    <property type="match status" value="2"/>
</dbReference>
<evidence type="ECO:0000313" key="2">
    <source>
        <dbReference type="EMBL" id="MBN3106232.1"/>
    </source>
</evidence>
<organism evidence="3 4">
    <name type="scientific">Pectobacterium brasiliense</name>
    <dbReference type="NCBI Taxonomy" id="180957"/>
    <lineage>
        <taxon>Bacteria</taxon>
        <taxon>Pseudomonadati</taxon>
        <taxon>Pseudomonadota</taxon>
        <taxon>Gammaproteobacteria</taxon>
        <taxon>Enterobacterales</taxon>
        <taxon>Pectobacteriaceae</taxon>
        <taxon>Pectobacterium</taxon>
    </lineage>
</organism>
<keyword evidence="5" id="KW-1185">Reference proteome</keyword>
<protein>
    <submittedName>
        <fullName evidence="3">AAA family ATPase</fullName>
    </submittedName>
</protein>
<dbReference type="EMBL" id="JACGET010000011">
    <property type="protein sequence ID" value="MBN3106232.1"/>
    <property type="molecule type" value="Genomic_DNA"/>
</dbReference>
<evidence type="ECO:0000259" key="1">
    <source>
        <dbReference type="SMART" id="SM00382"/>
    </source>
</evidence>
<gene>
    <name evidence="3" type="ORF">F126LOC_019155</name>
    <name evidence="2" type="ORF">H4F48_09080</name>
</gene>
<dbReference type="AlphaFoldDB" id="A0A3S1AK25"/>
<dbReference type="Proteomes" id="UP000762586">
    <property type="component" value="Unassembled WGS sequence"/>
</dbReference>
<dbReference type="InterPro" id="IPR051396">
    <property type="entry name" value="Bact_Antivir_Def_Nuclease"/>
</dbReference>
<evidence type="ECO:0000313" key="5">
    <source>
        <dbReference type="Proteomes" id="UP000762586"/>
    </source>
</evidence>
<dbReference type="PANTHER" id="PTHR43581">
    <property type="entry name" value="ATP/GTP PHOSPHATASE"/>
    <property type="match status" value="1"/>
</dbReference>
<name>A0A3S1AK25_9GAMM</name>
<dbReference type="Gene3D" id="3.40.50.300">
    <property type="entry name" value="P-loop containing nucleotide triphosphate hydrolases"/>
    <property type="match status" value="1"/>
</dbReference>
<dbReference type="Proteomes" id="UP000269351">
    <property type="component" value="Chromosome"/>
</dbReference>
<dbReference type="EMBL" id="CP065031">
    <property type="protein sequence ID" value="QPK23716.1"/>
    <property type="molecule type" value="Genomic_DNA"/>
</dbReference>
<evidence type="ECO:0000313" key="4">
    <source>
        <dbReference type="Proteomes" id="UP000269351"/>
    </source>
</evidence>
<proteinExistence type="predicted"/>
<dbReference type="RefSeq" id="WP_119871145.1">
    <property type="nucleotide sequence ID" value="NZ_CP059955.1"/>
</dbReference>
<reference evidence="2 5" key="1">
    <citation type="submission" date="2020-07" db="EMBL/GenBank/DDBJ databases">
        <title>A pangenomic view of the genus Pectobacterium provides insights into genome organization, phylogeny, and virulence.</title>
        <authorList>
            <person name="Jonkheer E."/>
            <person name="Brankovics B."/>
            <person name="Houwers I."/>
            <person name="Van Der Wolf J."/>
            <person name="Bonants P."/>
            <person name="Vreeburg R."/>
            <person name="Bollema R."/>
            <person name="De Haan J."/>
            <person name="Berke L."/>
            <person name="De Ridder D."/>
            <person name="Smit S."/>
            <person name="Van Der Lee T.A.J."/>
        </authorList>
    </citation>
    <scope>NUCLEOTIDE SEQUENCE [LARGE SCALE GENOMIC DNA]</scope>
    <source>
        <strain evidence="2 5">NAK:384</strain>
    </source>
</reference>
<dbReference type="InterPro" id="IPR027417">
    <property type="entry name" value="P-loop_NTPase"/>
</dbReference>
<sequence length="573" mass="64947">MANKITKLKSIDIKNFRGLSGVSLDIADRITIVCGKNGTSKSTILGIIAQVFSFKKDYSANPPENLKFKTLTDVNFESVFSDHFRFSKHDEPGSMDIGFVVYDGASDTTQSELKLRVYDVADRDKVRPVVRGNKIEGVSNTSRNITHPVIYLSLARLQPITTRREYSVRNEEYIRSNSDYFKGLNNKILIKTTSTQITATSGSIKSVVGHANYYDQDSVSVGEDNVGQILQALLSFKKLKEEYKNYHGGILLIDEADAGLFPAAQLEFIKLLTKITKELNLQVVMTSHSPTMIEEVYKLSKVSKDYRTIYLTDTYGKIKVKNDLSWPQIYADLHVDTVKVKDDYFPKVNVYFEDLQGFDLYNAIITKATLKKIIHPLKDINISCSDLISLVTRKIPEFSARSIIVLDSDVKDDKNYKDIQKQKNVILLPSSLPPDQLLFEFLCNLEPEDAYWENDIGFTKAVFERAASDIYNKLSITVNTGIKINLQNYIDQFRSRPEYQKGQVREMFKQFSKKEKILEVVGGKVSINPYRYWAKKNPDLAGGFLDKFISGLIHVLVSGYGLEVALVTPRIQS</sequence>
<dbReference type="PANTHER" id="PTHR43581:SF4">
    <property type="entry name" value="ATP_GTP PHOSPHATASE"/>
    <property type="match status" value="1"/>
</dbReference>
<dbReference type="SUPFAM" id="SSF52540">
    <property type="entry name" value="P-loop containing nucleoside triphosphate hydrolases"/>
    <property type="match status" value="1"/>
</dbReference>
<dbReference type="InterPro" id="IPR003593">
    <property type="entry name" value="AAA+_ATPase"/>
</dbReference>
<evidence type="ECO:0000313" key="3">
    <source>
        <dbReference type="EMBL" id="QPK23716.1"/>
    </source>
</evidence>
<dbReference type="InterPro" id="IPR041685">
    <property type="entry name" value="AAA_GajA/Old/RecF-like"/>
</dbReference>
<feature type="domain" description="AAA+ ATPase" evidence="1">
    <location>
        <begin position="27"/>
        <end position="314"/>
    </location>
</feature>
<accession>A0A3S1AK25</accession>
<reference evidence="3 4" key="2">
    <citation type="submission" date="2020-11" db="EMBL/GenBank/DDBJ databases">
        <title>Complete genome sequence of Pectobacterium brasiliense strain F126.</title>
        <authorList>
            <person name="Miroshnikov K."/>
            <person name="Vo T.N.H."/>
            <person name="Khodykina M.V."/>
            <person name="Kabanova A.P."/>
            <person name="Shneider M."/>
            <person name="Korzhenkov A."/>
            <person name="Toschakov S.V."/>
            <person name="Miroshnikov K.A."/>
            <person name="Ignatov A.N."/>
            <person name="Mikhailova Y.V."/>
            <person name="Shelenkov A."/>
            <person name="Yanushevich Y.G."/>
            <person name="Evseev P.V."/>
        </authorList>
    </citation>
    <scope>NUCLEOTIDE SEQUENCE [LARGE SCALE GENOMIC DNA]</scope>
    <source>
        <strain evidence="3 4">F126</strain>
    </source>
</reference>
<dbReference type="SMART" id="SM00382">
    <property type="entry name" value="AAA"/>
    <property type="match status" value="1"/>
</dbReference>